<dbReference type="EMBL" id="WSZM01000106">
    <property type="protein sequence ID" value="KAF4042310.1"/>
    <property type="molecule type" value="Genomic_DNA"/>
</dbReference>
<feature type="chain" id="PRO_5032352374" description="Secreted RxLR effector peptide protein" evidence="1">
    <location>
        <begin position="27"/>
        <end position="73"/>
    </location>
</feature>
<reference evidence="2" key="1">
    <citation type="submission" date="2020-04" db="EMBL/GenBank/DDBJ databases">
        <title>Hybrid Assembly of Korean Phytophthora infestans isolates.</title>
        <authorList>
            <person name="Prokchorchik M."/>
            <person name="Lee Y."/>
            <person name="Seo J."/>
            <person name="Cho J.-H."/>
            <person name="Park Y.-E."/>
            <person name="Jang D.-C."/>
            <person name="Im J.-S."/>
            <person name="Choi J.-G."/>
            <person name="Park H.-J."/>
            <person name="Lee G.-B."/>
            <person name="Lee Y.-G."/>
            <person name="Hong S.-Y."/>
            <person name="Cho K."/>
            <person name="Sohn K.H."/>
        </authorList>
    </citation>
    <scope>NUCLEOTIDE SEQUENCE</scope>
    <source>
        <strain evidence="2">KR_1_A1</strain>
    </source>
</reference>
<evidence type="ECO:0000256" key="1">
    <source>
        <dbReference type="SAM" id="SignalP"/>
    </source>
</evidence>
<evidence type="ECO:0000313" key="2">
    <source>
        <dbReference type="EMBL" id="KAF4042310.1"/>
    </source>
</evidence>
<gene>
    <name evidence="2" type="ORF">GN244_ATG05682</name>
</gene>
<evidence type="ECO:0000313" key="3">
    <source>
        <dbReference type="Proteomes" id="UP000602510"/>
    </source>
</evidence>
<protein>
    <recommendedName>
        <fullName evidence="4">Secreted RxLR effector peptide protein</fullName>
    </recommendedName>
</protein>
<comment type="caution">
    <text evidence="2">The sequence shown here is derived from an EMBL/GenBank/DDBJ whole genome shotgun (WGS) entry which is preliminary data.</text>
</comment>
<dbReference type="AlphaFoldDB" id="A0A833TF58"/>
<keyword evidence="1" id="KW-0732">Signal</keyword>
<sequence length="73" mass="8388">MRIEIHLNRAETKFLLLLLFCSLLQMDAVFRGQRWKSYSQASYQASGGWSATYTLNPATMPSRSNSRLFGKKL</sequence>
<organism evidence="2 3">
    <name type="scientific">Phytophthora infestans</name>
    <name type="common">Potato late blight agent</name>
    <name type="synonym">Botrytis infestans</name>
    <dbReference type="NCBI Taxonomy" id="4787"/>
    <lineage>
        <taxon>Eukaryota</taxon>
        <taxon>Sar</taxon>
        <taxon>Stramenopiles</taxon>
        <taxon>Oomycota</taxon>
        <taxon>Peronosporomycetes</taxon>
        <taxon>Peronosporales</taxon>
        <taxon>Peronosporaceae</taxon>
        <taxon>Phytophthora</taxon>
    </lineage>
</organism>
<evidence type="ECO:0008006" key="4">
    <source>
        <dbReference type="Google" id="ProtNLM"/>
    </source>
</evidence>
<accession>A0A833TF58</accession>
<feature type="signal peptide" evidence="1">
    <location>
        <begin position="1"/>
        <end position="26"/>
    </location>
</feature>
<proteinExistence type="predicted"/>
<keyword evidence="3" id="KW-1185">Reference proteome</keyword>
<name>A0A833TF58_PHYIN</name>
<dbReference type="Proteomes" id="UP000602510">
    <property type="component" value="Unassembled WGS sequence"/>
</dbReference>